<feature type="region of interest" description="Disordered" evidence="1">
    <location>
        <begin position="300"/>
        <end position="335"/>
    </location>
</feature>
<dbReference type="EMBL" id="HG793312">
    <property type="protein sequence ID" value="CRL31453.1"/>
    <property type="molecule type" value="Genomic_DNA"/>
</dbReference>
<accession>A0A0G4PY90</accession>
<organism evidence="2 3">
    <name type="scientific">Penicillium camemberti (strain FM 013)</name>
    <dbReference type="NCBI Taxonomy" id="1429867"/>
    <lineage>
        <taxon>Eukaryota</taxon>
        <taxon>Fungi</taxon>
        <taxon>Dikarya</taxon>
        <taxon>Ascomycota</taxon>
        <taxon>Pezizomycotina</taxon>
        <taxon>Eurotiomycetes</taxon>
        <taxon>Eurotiomycetidae</taxon>
        <taxon>Eurotiales</taxon>
        <taxon>Aspergillaceae</taxon>
        <taxon>Penicillium</taxon>
    </lineage>
</organism>
<evidence type="ECO:0000256" key="1">
    <source>
        <dbReference type="SAM" id="MobiDB-lite"/>
    </source>
</evidence>
<evidence type="ECO:0000313" key="3">
    <source>
        <dbReference type="Proteomes" id="UP000053732"/>
    </source>
</evidence>
<sequence length="377" mass="42821">MDYPTLPSLISRPPRRQRRVSQDAEDQSKLGTHLQQSSNGTNIEAKSPVTPRALTVEFMKLLHYNDTLVIPALKLLDLYSSLWECYVIKSAEKMQFEDKQRQLLESNEWLASDSDILLQLCDEQAMELRDRKLALQALCNEEAHATADHDLDLDLHAICYAGTRNVYIGSMFVGGNRRPRLPISGSTTPLVLCIIVIDYVYELVGKPTFGLPPFVTINYEQKHGISGSWTMHRIGVTSKSDDQIHEAAQETISKMPQAYHVLDNNCQHFVVNLADAILRDPRHKYLSVKGQFISAHEIGVQPERSEPTQDEQNFKGKQDFQEDGDIEEGNPVPITDRDAEGAVIENEKERRKMMLKSIADFMADNTPLIQEREVIYQ</sequence>
<feature type="compositionally biased region" description="Basic and acidic residues" evidence="1">
    <location>
        <begin position="303"/>
        <end position="320"/>
    </location>
</feature>
<reference evidence="2 3" key="1">
    <citation type="journal article" date="2014" name="Nat. Commun.">
        <title>Multiple recent horizontal transfers of a large genomic region in cheese making fungi.</title>
        <authorList>
            <person name="Cheeseman K."/>
            <person name="Ropars J."/>
            <person name="Renault P."/>
            <person name="Dupont J."/>
            <person name="Gouzy J."/>
            <person name="Branca A."/>
            <person name="Abraham A.L."/>
            <person name="Ceppi M."/>
            <person name="Conseiller E."/>
            <person name="Debuchy R."/>
            <person name="Malagnac F."/>
            <person name="Goarin A."/>
            <person name="Silar P."/>
            <person name="Lacoste S."/>
            <person name="Sallet E."/>
            <person name="Bensimon A."/>
            <person name="Giraud T."/>
            <person name="Brygoo Y."/>
        </authorList>
    </citation>
    <scope>NUCLEOTIDE SEQUENCE [LARGE SCALE GENOMIC DNA]</scope>
    <source>
        <strain evidence="3">FM 013</strain>
    </source>
</reference>
<gene>
    <name evidence="2" type="ORF">PCAMFM013_S3Jg000064</name>
</gene>
<keyword evidence="3" id="KW-1185">Reference proteome</keyword>
<name>A0A0G4PY90_PENC3</name>
<proteinExistence type="predicted"/>
<dbReference type="AlphaFoldDB" id="A0A0G4PY90"/>
<feature type="compositionally biased region" description="Polar residues" evidence="1">
    <location>
        <begin position="29"/>
        <end position="44"/>
    </location>
</feature>
<feature type="region of interest" description="Disordered" evidence="1">
    <location>
        <begin position="1"/>
        <end position="46"/>
    </location>
</feature>
<evidence type="ECO:0000313" key="2">
    <source>
        <dbReference type="EMBL" id="CRL31453.1"/>
    </source>
</evidence>
<protein>
    <submittedName>
        <fullName evidence="2">Str. FM013</fullName>
    </submittedName>
</protein>
<dbReference type="Proteomes" id="UP000053732">
    <property type="component" value="Unassembled WGS sequence"/>
</dbReference>